<dbReference type="EMBL" id="JACTNZ010000005">
    <property type="protein sequence ID" value="KAG5548265.1"/>
    <property type="molecule type" value="Genomic_DNA"/>
</dbReference>
<dbReference type="Pfam" id="PF00450">
    <property type="entry name" value="Peptidase_S10"/>
    <property type="match status" value="2"/>
</dbReference>
<comment type="caution">
    <text evidence="3">The sequence shown here is derived from an EMBL/GenBank/DDBJ whole genome shotgun (WGS) entry which is preliminary data.</text>
</comment>
<comment type="similarity">
    <text evidence="1">Belongs to the peptidase S10 family.</text>
</comment>
<dbReference type="GO" id="GO:0019748">
    <property type="term" value="P:secondary metabolic process"/>
    <property type="evidence" value="ECO:0007669"/>
    <property type="project" value="TreeGrafter"/>
</dbReference>
<organism evidence="3 4">
    <name type="scientific">Rhododendron griersonianum</name>
    <dbReference type="NCBI Taxonomy" id="479676"/>
    <lineage>
        <taxon>Eukaryota</taxon>
        <taxon>Viridiplantae</taxon>
        <taxon>Streptophyta</taxon>
        <taxon>Embryophyta</taxon>
        <taxon>Tracheophyta</taxon>
        <taxon>Spermatophyta</taxon>
        <taxon>Magnoliopsida</taxon>
        <taxon>eudicotyledons</taxon>
        <taxon>Gunneridae</taxon>
        <taxon>Pentapetalae</taxon>
        <taxon>asterids</taxon>
        <taxon>Ericales</taxon>
        <taxon>Ericaceae</taxon>
        <taxon>Ericoideae</taxon>
        <taxon>Rhodoreae</taxon>
        <taxon>Rhododendron</taxon>
    </lineage>
</organism>
<evidence type="ECO:0000256" key="1">
    <source>
        <dbReference type="ARBA" id="ARBA00009431"/>
    </source>
</evidence>
<dbReference type="PANTHER" id="PTHR11802:SF377">
    <property type="entry name" value="SERINE CARBOXYPEPTIDASE-LIKE 18"/>
    <property type="match status" value="1"/>
</dbReference>
<keyword evidence="2" id="KW-0732">Signal</keyword>
<feature type="signal peptide" evidence="2">
    <location>
        <begin position="1"/>
        <end position="15"/>
    </location>
</feature>
<evidence type="ECO:0000256" key="2">
    <source>
        <dbReference type="SAM" id="SignalP"/>
    </source>
</evidence>
<protein>
    <submittedName>
        <fullName evidence="3">Uncharacterized protein</fullName>
    </submittedName>
</protein>
<dbReference type="PANTHER" id="PTHR11802">
    <property type="entry name" value="SERINE PROTEASE FAMILY S10 SERINE CARBOXYPEPTIDASE"/>
    <property type="match status" value="1"/>
</dbReference>
<accession>A0AAV6K745</accession>
<gene>
    <name evidence="3" type="ORF">RHGRI_013836</name>
</gene>
<dbReference type="GO" id="GO:0006508">
    <property type="term" value="P:proteolysis"/>
    <property type="evidence" value="ECO:0007669"/>
    <property type="project" value="InterPro"/>
</dbReference>
<dbReference type="InterPro" id="IPR001563">
    <property type="entry name" value="Peptidase_S10"/>
</dbReference>
<dbReference type="Proteomes" id="UP000823749">
    <property type="component" value="Chromosome 5"/>
</dbReference>
<dbReference type="GO" id="GO:0016747">
    <property type="term" value="F:acyltransferase activity, transferring groups other than amino-acyl groups"/>
    <property type="evidence" value="ECO:0007669"/>
    <property type="project" value="TreeGrafter"/>
</dbReference>
<proteinExistence type="inferred from homology"/>
<dbReference type="InterPro" id="IPR029058">
    <property type="entry name" value="AB_hydrolase_fold"/>
</dbReference>
<dbReference type="GO" id="GO:0004185">
    <property type="term" value="F:serine-type carboxypeptidase activity"/>
    <property type="evidence" value="ECO:0007669"/>
    <property type="project" value="InterPro"/>
</dbReference>
<reference evidence="3" key="1">
    <citation type="submission" date="2020-08" db="EMBL/GenBank/DDBJ databases">
        <title>Plant Genome Project.</title>
        <authorList>
            <person name="Zhang R.-G."/>
        </authorList>
    </citation>
    <scope>NUCLEOTIDE SEQUENCE</scope>
    <source>
        <strain evidence="3">WSP0</strain>
        <tissue evidence="3">Leaf</tissue>
    </source>
</reference>
<dbReference type="AlphaFoldDB" id="A0AAV6K745"/>
<evidence type="ECO:0000313" key="3">
    <source>
        <dbReference type="EMBL" id="KAG5548265.1"/>
    </source>
</evidence>
<feature type="chain" id="PRO_5043933082" evidence="2">
    <location>
        <begin position="16"/>
        <end position="240"/>
    </location>
</feature>
<dbReference type="Gene3D" id="3.40.50.1820">
    <property type="entry name" value="alpha/beta hydrolase"/>
    <property type="match status" value="1"/>
</dbReference>
<dbReference type="SUPFAM" id="SSF53474">
    <property type="entry name" value="alpha/beta-Hydrolases"/>
    <property type="match status" value="2"/>
</dbReference>
<evidence type="ECO:0000313" key="4">
    <source>
        <dbReference type="Proteomes" id="UP000823749"/>
    </source>
</evidence>
<keyword evidence="4" id="KW-1185">Reference proteome</keyword>
<name>A0AAV6K745_9ERIC</name>
<sequence length="240" mass="26813">MLASLALIVIHMVQAEAAAATYQMQLLTESCSGTCSWIRWVHIHLLVTLVISAQAVLSGKIVKFLPGYDGELPFKLETGYISVDDSELFYYFVESEGNPQEDPLFLWLTGGPGCSSFTGLIYEAGPMEFDFQNYAGGLPKLKYYPYRWTKVNFLHHIVSFVLSFGLCCVLKWAINQAASMIFLDSPVGAGFSYARNPEGWHSSDTKSAEQSYRFLGKVSSKTIDNFITTTSLRLCYMWGP</sequence>